<protein>
    <submittedName>
        <fullName evidence="1">Uncharacterized protein</fullName>
    </submittedName>
</protein>
<evidence type="ECO:0000313" key="2">
    <source>
        <dbReference type="Proteomes" id="UP000026962"/>
    </source>
</evidence>
<organism evidence="1">
    <name type="scientific">Oryza punctata</name>
    <name type="common">Red rice</name>
    <dbReference type="NCBI Taxonomy" id="4537"/>
    <lineage>
        <taxon>Eukaryota</taxon>
        <taxon>Viridiplantae</taxon>
        <taxon>Streptophyta</taxon>
        <taxon>Embryophyta</taxon>
        <taxon>Tracheophyta</taxon>
        <taxon>Spermatophyta</taxon>
        <taxon>Magnoliopsida</taxon>
        <taxon>Liliopsida</taxon>
        <taxon>Poales</taxon>
        <taxon>Poaceae</taxon>
        <taxon>BOP clade</taxon>
        <taxon>Oryzoideae</taxon>
        <taxon>Oryzeae</taxon>
        <taxon>Oryzinae</taxon>
        <taxon>Oryza</taxon>
    </lineage>
</organism>
<dbReference type="EnsemblPlants" id="OPUNC09G05040.1">
    <property type="protein sequence ID" value="OPUNC09G05040.1"/>
    <property type="gene ID" value="OPUNC09G05040"/>
</dbReference>
<reference evidence="1" key="2">
    <citation type="submission" date="2018-05" db="EMBL/GenBank/DDBJ databases">
        <title>OpunRS2 (Oryza punctata Reference Sequence Version 2).</title>
        <authorList>
            <person name="Zhang J."/>
            <person name="Kudrna D."/>
            <person name="Lee S."/>
            <person name="Talag J."/>
            <person name="Welchert J."/>
            <person name="Wing R.A."/>
        </authorList>
    </citation>
    <scope>NUCLEOTIDE SEQUENCE [LARGE SCALE GENOMIC DNA]</scope>
</reference>
<dbReference type="AlphaFoldDB" id="A0A0E0LZV3"/>
<sequence>MHPSTTLQDWTIPLTSLGYFLADWGLVPPSWLPTLSSGDLIPVLNDNSSPTGGLHLQAGRLRHCRDGYFVADWGLTPLGRPPLPPPGRPPLPPPGDIVPVKDGYFIADWRLIPPGRPPSSLPGDIVPVQDGYFIANWGLTPPGRPPTPSPGDIVPVQDGYFVADWRLALGLLWGKRYPGTQGEAFRPCGIRWAKSPRPMRHTVGQEP</sequence>
<dbReference type="OMA" id="GYFVTAW"/>
<reference evidence="1" key="1">
    <citation type="submission" date="2015-04" db="UniProtKB">
        <authorList>
            <consortium name="EnsemblPlants"/>
        </authorList>
    </citation>
    <scope>IDENTIFICATION</scope>
</reference>
<name>A0A0E0LZV3_ORYPU</name>
<dbReference type="Proteomes" id="UP000026962">
    <property type="component" value="Chromosome 9"/>
</dbReference>
<evidence type="ECO:0000313" key="1">
    <source>
        <dbReference type="EnsemblPlants" id="OPUNC09G05040.1"/>
    </source>
</evidence>
<accession>A0A0E0LZV3</accession>
<dbReference type="HOGENOM" id="CLU_1328249_0_0_1"/>
<proteinExistence type="predicted"/>
<dbReference type="Gramene" id="OPUNC09G05040.1">
    <property type="protein sequence ID" value="OPUNC09G05040.1"/>
    <property type="gene ID" value="OPUNC09G05040"/>
</dbReference>
<keyword evidence="2" id="KW-1185">Reference proteome</keyword>